<proteinExistence type="predicted"/>
<dbReference type="Proteomes" id="UP001451571">
    <property type="component" value="Chromosome"/>
</dbReference>
<name>A0ABZ3ERS3_9FIRM</name>
<evidence type="ECO:0000313" key="2">
    <source>
        <dbReference type="Proteomes" id="UP001451571"/>
    </source>
</evidence>
<accession>A0ABZ3ERS3</accession>
<sequence>MADNMIIKYGVYQAYCLVDKCYMDSVGFYAAGKGLPDMPISSLEDYAKVIGNITDNLELIDWQD</sequence>
<organism evidence="1 2">
    <name type="scientific">Kineothrix sedimenti</name>
    <dbReference type="NCBI Taxonomy" id="3123317"/>
    <lineage>
        <taxon>Bacteria</taxon>
        <taxon>Bacillati</taxon>
        <taxon>Bacillota</taxon>
        <taxon>Clostridia</taxon>
        <taxon>Lachnospirales</taxon>
        <taxon>Lachnospiraceae</taxon>
        <taxon>Kineothrix</taxon>
    </lineage>
</organism>
<dbReference type="EMBL" id="CP146256">
    <property type="protein sequence ID" value="XAH72319.1"/>
    <property type="molecule type" value="Genomic_DNA"/>
</dbReference>
<reference evidence="1 2" key="1">
    <citation type="submission" date="2024-02" db="EMBL/GenBank/DDBJ databases">
        <title>Bacterial strain from lacustrine sediment.</title>
        <authorList>
            <person name="Petit C."/>
            <person name="Fadhlaoui K."/>
        </authorList>
    </citation>
    <scope>NUCLEOTIDE SEQUENCE [LARGE SCALE GENOMIC DNA]</scope>
    <source>
        <strain evidence="1 2">IPX-CK</strain>
    </source>
</reference>
<gene>
    <name evidence="1" type="ORF">V6984_12340</name>
</gene>
<protein>
    <submittedName>
        <fullName evidence="1">Uncharacterized protein</fullName>
    </submittedName>
</protein>
<keyword evidence="2" id="KW-1185">Reference proteome</keyword>
<dbReference type="RefSeq" id="WP_342755937.1">
    <property type="nucleotide sequence ID" value="NZ_CP146256.1"/>
</dbReference>
<evidence type="ECO:0000313" key="1">
    <source>
        <dbReference type="EMBL" id="XAH72319.1"/>
    </source>
</evidence>